<accession>A0A498PRC8</accession>
<dbReference type="Proteomes" id="UP000267289">
    <property type="component" value="Unassembled WGS sequence"/>
</dbReference>
<proteinExistence type="predicted"/>
<evidence type="ECO:0000313" key="2">
    <source>
        <dbReference type="Proteomes" id="UP000267289"/>
    </source>
</evidence>
<keyword evidence="2" id="KW-1185">Reference proteome</keyword>
<reference evidence="1 2" key="1">
    <citation type="submission" date="2018-09" db="EMBL/GenBank/DDBJ databases">
        <authorList>
            <person name="Tagini F."/>
        </authorList>
    </citation>
    <scope>NUCLEOTIDE SEQUENCE [LARGE SCALE GENOMIC DNA]</scope>
    <source>
        <strain evidence="1 2">MK13</strain>
    </source>
</reference>
<name>A0A498PRC8_9MYCO</name>
<dbReference type="EMBL" id="UPHQ01000025">
    <property type="protein sequence ID" value="VBA34886.1"/>
    <property type="molecule type" value="Genomic_DNA"/>
</dbReference>
<organism evidence="1 2">
    <name type="scientific">Mycobacterium innocens</name>
    <dbReference type="NCBI Taxonomy" id="2341083"/>
    <lineage>
        <taxon>Bacteria</taxon>
        <taxon>Bacillati</taxon>
        <taxon>Actinomycetota</taxon>
        <taxon>Actinomycetes</taxon>
        <taxon>Mycobacteriales</taxon>
        <taxon>Mycobacteriaceae</taxon>
        <taxon>Mycobacterium</taxon>
    </lineage>
</organism>
<sequence length="123" mass="12580">MGVCNPTRLGAASAGLVMAVLAGGCGSDNPVIDSPNRGSNSHTKDTTVQNAYIVPRFQPGSCAIQVGDAAALAFTATNNRGTESERLLAIATDAAEAVHISPAAPLEIPPAVVDRRRADRTGR</sequence>
<protein>
    <submittedName>
        <fullName evidence="1">Uncharacterized protein</fullName>
    </submittedName>
</protein>
<evidence type="ECO:0000313" key="1">
    <source>
        <dbReference type="EMBL" id="VBA34886.1"/>
    </source>
</evidence>
<dbReference type="AlphaFoldDB" id="A0A498PRC8"/>
<gene>
    <name evidence="1" type="ORF">LAUMK13_00605</name>
</gene>